<dbReference type="AlphaFoldDB" id="A0A0W8FLX9"/>
<gene>
    <name evidence="1" type="ORF">ASZ90_008388</name>
</gene>
<protein>
    <submittedName>
        <fullName evidence="1">Uncharacterized protein</fullName>
    </submittedName>
</protein>
<comment type="caution">
    <text evidence="1">The sequence shown here is derived from an EMBL/GenBank/DDBJ whole genome shotgun (WGS) entry which is preliminary data.</text>
</comment>
<proteinExistence type="predicted"/>
<organism evidence="1">
    <name type="scientific">hydrocarbon metagenome</name>
    <dbReference type="NCBI Taxonomy" id="938273"/>
    <lineage>
        <taxon>unclassified sequences</taxon>
        <taxon>metagenomes</taxon>
        <taxon>ecological metagenomes</taxon>
    </lineage>
</organism>
<evidence type="ECO:0000313" key="1">
    <source>
        <dbReference type="EMBL" id="KUG21849.1"/>
    </source>
</evidence>
<name>A0A0W8FLX9_9ZZZZ</name>
<sequence>MDIKQEKSLGNKIPGLFYALFLFKIKDDIKIPILNQRTIFVGTACPGASGMRRSKQPGSSVSSTYVKYASSSPPGRLNIIFDLEVVENEIIFTGIINQ</sequence>
<dbReference type="EMBL" id="LNQE01001015">
    <property type="protein sequence ID" value="KUG21849.1"/>
    <property type="molecule type" value="Genomic_DNA"/>
</dbReference>
<accession>A0A0W8FLX9</accession>
<reference evidence="1" key="1">
    <citation type="journal article" date="2015" name="Proc. Natl. Acad. Sci. U.S.A.">
        <title>Networks of energetic and metabolic interactions define dynamics in microbial communities.</title>
        <authorList>
            <person name="Embree M."/>
            <person name="Liu J.K."/>
            <person name="Al-Bassam M.M."/>
            <person name="Zengler K."/>
        </authorList>
    </citation>
    <scope>NUCLEOTIDE SEQUENCE</scope>
</reference>